<dbReference type="AlphaFoldDB" id="A0A8S0UJ86"/>
<evidence type="ECO:0000313" key="3">
    <source>
        <dbReference type="Proteomes" id="UP000594638"/>
    </source>
</evidence>
<name>A0A8S0UJ86_OLEEU</name>
<dbReference type="GO" id="GO:0000176">
    <property type="term" value="C:nuclear exosome (RNase complex)"/>
    <property type="evidence" value="ECO:0007669"/>
    <property type="project" value="TreeGrafter"/>
</dbReference>
<evidence type="ECO:0000259" key="1">
    <source>
        <dbReference type="SMART" id="SM00670"/>
    </source>
</evidence>
<dbReference type="SMART" id="SM00670">
    <property type="entry name" value="PINc"/>
    <property type="match status" value="1"/>
</dbReference>
<dbReference type="GO" id="GO:0004519">
    <property type="term" value="F:endonuclease activity"/>
    <property type="evidence" value="ECO:0007669"/>
    <property type="project" value="TreeGrafter"/>
</dbReference>
<dbReference type="InterPro" id="IPR002716">
    <property type="entry name" value="PIN_dom"/>
</dbReference>
<reference evidence="2 3" key="1">
    <citation type="submission" date="2019-12" db="EMBL/GenBank/DDBJ databases">
        <authorList>
            <person name="Alioto T."/>
            <person name="Alioto T."/>
            <person name="Gomez Garrido J."/>
        </authorList>
    </citation>
    <scope>NUCLEOTIDE SEQUENCE [LARGE SCALE GENOMIC DNA]</scope>
</reference>
<keyword evidence="2" id="KW-0540">Nuclease</keyword>
<dbReference type="PANTHER" id="PTHR23355:SF35">
    <property type="entry name" value="EXOSOME COMPLEX EXONUCLEASE RRP44"/>
    <property type="match status" value="1"/>
</dbReference>
<dbReference type="EMBL" id="CACTIH010007835">
    <property type="protein sequence ID" value="CAA3018427.1"/>
    <property type="molecule type" value="Genomic_DNA"/>
</dbReference>
<dbReference type="Gene3D" id="3.40.50.1010">
    <property type="entry name" value="5'-nuclease"/>
    <property type="match status" value="1"/>
</dbReference>
<dbReference type="PANTHER" id="PTHR23355">
    <property type="entry name" value="RIBONUCLEASE"/>
    <property type="match status" value="1"/>
</dbReference>
<dbReference type="InterPro" id="IPR050180">
    <property type="entry name" value="RNR_Ribonuclease"/>
</dbReference>
<sequence>MLQSKSFVRKTKQGKVIKVVREHYLRDDIYCGAPFCNVCDVSAARLSSNASTILIVDTNVVLHQIDLLENLAIEDVVVLSIVLEEVKNKNLAVYNRLRALCSNPLRRFFVFSNEYHKDTFVKIEPGESPNDRNDRAIRVASRWYQNHLGSTVRVLLITNDRENKRKATKEGISAETVESYVKSLDQPSLLDLIVQPPSEDVAMEDVDDLRPLKRKVIYPE</sequence>
<feature type="domain" description="PIN" evidence="1">
    <location>
        <begin position="52"/>
        <end position="165"/>
    </location>
</feature>
<keyword evidence="3" id="KW-1185">Reference proteome</keyword>
<organism evidence="2 3">
    <name type="scientific">Olea europaea subsp. europaea</name>
    <dbReference type="NCBI Taxonomy" id="158383"/>
    <lineage>
        <taxon>Eukaryota</taxon>
        <taxon>Viridiplantae</taxon>
        <taxon>Streptophyta</taxon>
        <taxon>Embryophyta</taxon>
        <taxon>Tracheophyta</taxon>
        <taxon>Spermatophyta</taxon>
        <taxon>Magnoliopsida</taxon>
        <taxon>eudicotyledons</taxon>
        <taxon>Gunneridae</taxon>
        <taxon>Pentapetalae</taxon>
        <taxon>asterids</taxon>
        <taxon>lamiids</taxon>
        <taxon>Lamiales</taxon>
        <taxon>Oleaceae</taxon>
        <taxon>Oleeae</taxon>
        <taxon>Olea</taxon>
    </lineage>
</organism>
<dbReference type="GO" id="GO:0000177">
    <property type="term" value="C:cytoplasmic exosome (RNase complex)"/>
    <property type="evidence" value="ECO:0007669"/>
    <property type="project" value="TreeGrafter"/>
</dbReference>
<proteinExistence type="predicted"/>
<dbReference type="FunFam" id="3.40.50.1010:FF:000038">
    <property type="entry name" value="Exosome complex exonuclease RRP44"/>
    <property type="match status" value="1"/>
</dbReference>
<dbReference type="Gramene" id="OE9A083528T1">
    <property type="protein sequence ID" value="OE9A083528C1"/>
    <property type="gene ID" value="OE9A083528"/>
</dbReference>
<gene>
    <name evidence="2" type="ORF">OLEA9_A083528</name>
</gene>
<dbReference type="Proteomes" id="UP000594638">
    <property type="component" value="Unassembled WGS sequence"/>
</dbReference>
<keyword evidence="2" id="KW-0269">Exonuclease</keyword>
<comment type="caution">
    <text evidence="2">The sequence shown here is derived from an EMBL/GenBank/DDBJ whole genome shotgun (WGS) entry which is preliminary data.</text>
</comment>
<evidence type="ECO:0000313" key="2">
    <source>
        <dbReference type="EMBL" id="CAA3018427.1"/>
    </source>
</evidence>
<protein>
    <submittedName>
        <fullName evidence="2">Exosome complex exonuclease RRP44 homolog A</fullName>
    </submittedName>
</protein>
<dbReference type="GO" id="GO:0000175">
    <property type="term" value="F:3'-5'-RNA exonuclease activity"/>
    <property type="evidence" value="ECO:0007669"/>
    <property type="project" value="TreeGrafter"/>
</dbReference>
<dbReference type="CDD" id="cd09862">
    <property type="entry name" value="PIN_Rrp44-like"/>
    <property type="match status" value="1"/>
</dbReference>
<dbReference type="InterPro" id="IPR029060">
    <property type="entry name" value="PIN-like_dom_sf"/>
</dbReference>
<dbReference type="SUPFAM" id="SSF88723">
    <property type="entry name" value="PIN domain-like"/>
    <property type="match status" value="1"/>
</dbReference>
<dbReference type="GO" id="GO:0016075">
    <property type="term" value="P:rRNA catabolic process"/>
    <property type="evidence" value="ECO:0007669"/>
    <property type="project" value="TreeGrafter"/>
</dbReference>
<keyword evidence="2" id="KW-0378">Hydrolase</keyword>
<dbReference type="OrthoDB" id="372421at2759"/>
<feature type="non-terminal residue" evidence="2">
    <location>
        <position position="1"/>
    </location>
</feature>
<accession>A0A8S0UJ86</accession>
<dbReference type="Pfam" id="PF13638">
    <property type="entry name" value="PIN_4"/>
    <property type="match status" value="1"/>
</dbReference>
<dbReference type="GO" id="GO:0071031">
    <property type="term" value="P:nuclear mRNA surveillance of mRNA 3'-end processing"/>
    <property type="evidence" value="ECO:0007669"/>
    <property type="project" value="TreeGrafter"/>
</dbReference>